<feature type="region of interest" description="Disordered" evidence="1">
    <location>
        <begin position="396"/>
        <end position="416"/>
    </location>
</feature>
<proteinExistence type="predicted"/>
<evidence type="ECO:0000313" key="2">
    <source>
        <dbReference type="EMBL" id="KAJ8890078.1"/>
    </source>
</evidence>
<sequence length="671" mass="74852">MTKYIPGSPGAAFSDAVSTCLPALFACRRTGLLVVSPRLAPPSPATAFTSALYRLFTCRLFPCWTLLHPSVLWTNSSISLHVDPGYSTNTRRVTFRWLGAVDLIKCSAVRTAKHRAGLVRGSGAHPNFEFVFSAFHNFRVTPLQKETCPLSPTRDISGDHGLHAEFKESSQNLENAGDKKLTNNDNRSNQCYEFETDWRHLEQRTEHITHKLTCIPEVKREHAFFRLTSRHDLQPKSLMAKVAWTLIVPWVLHRHGYIGRVTRKRPHISKTNHTARQLFAKEHVNKFSEILNKVISSDETKINLYGSDSIRSFEPRWCNRALAMNYQWHSSTVSSSAWPVQSSAGRDVVHSTCRRWDATPCVCVGGGGGLVEPGDPCSHTARLVWDFIQSPITSVPSTLDQLPNPSSTLQRRRPSRCPAGAGKESCTDGLCQGTIPAFAWSGFGKPFPHWHSNTGPLECESRSLPLLHVAWFFYTRTGDLLRKLYQHGGGFEFADETTLFCPEGVDQFAIPRVGVVTAARHVIAGQVGLALIYGRRRPLRYFRVVCLTTSCAPANRIHPLLPICPTAALRVVREREIDRLIVTVKTGSVLCAFEESKLGIPESHYYRLQMLIRLAAVRLLASHLGEPVQSPGQVTSGFSQVVIVPDDADGRRIFSGISRFPRPFIPALLHT</sequence>
<feature type="compositionally biased region" description="Polar residues" evidence="1">
    <location>
        <begin position="396"/>
        <end position="409"/>
    </location>
</feature>
<reference evidence="2 3" key="1">
    <citation type="submission" date="2023-02" db="EMBL/GenBank/DDBJ databases">
        <title>LHISI_Scaffold_Assembly.</title>
        <authorList>
            <person name="Stuart O.P."/>
            <person name="Cleave R."/>
            <person name="Magrath M.J.L."/>
            <person name="Mikheyev A.S."/>
        </authorList>
    </citation>
    <scope>NUCLEOTIDE SEQUENCE [LARGE SCALE GENOMIC DNA]</scope>
    <source>
        <strain evidence="2">Daus_M_001</strain>
        <tissue evidence="2">Leg muscle</tissue>
    </source>
</reference>
<dbReference type="Gene3D" id="3.30.420.10">
    <property type="entry name" value="Ribonuclease H-like superfamily/Ribonuclease H"/>
    <property type="match status" value="1"/>
</dbReference>
<keyword evidence="3" id="KW-1185">Reference proteome</keyword>
<comment type="caution">
    <text evidence="2">The sequence shown here is derived from an EMBL/GenBank/DDBJ whole genome shotgun (WGS) entry which is preliminary data.</text>
</comment>
<dbReference type="InterPro" id="IPR036397">
    <property type="entry name" value="RNaseH_sf"/>
</dbReference>
<dbReference type="PROSITE" id="PS51257">
    <property type="entry name" value="PROKAR_LIPOPROTEIN"/>
    <property type="match status" value="1"/>
</dbReference>
<organism evidence="2 3">
    <name type="scientific">Dryococelus australis</name>
    <dbReference type="NCBI Taxonomy" id="614101"/>
    <lineage>
        <taxon>Eukaryota</taxon>
        <taxon>Metazoa</taxon>
        <taxon>Ecdysozoa</taxon>
        <taxon>Arthropoda</taxon>
        <taxon>Hexapoda</taxon>
        <taxon>Insecta</taxon>
        <taxon>Pterygota</taxon>
        <taxon>Neoptera</taxon>
        <taxon>Polyneoptera</taxon>
        <taxon>Phasmatodea</taxon>
        <taxon>Verophasmatodea</taxon>
        <taxon>Anareolatae</taxon>
        <taxon>Phasmatidae</taxon>
        <taxon>Eurycanthinae</taxon>
        <taxon>Dryococelus</taxon>
    </lineage>
</organism>
<dbReference type="EMBL" id="JARBHB010000003">
    <property type="protein sequence ID" value="KAJ8890078.1"/>
    <property type="molecule type" value="Genomic_DNA"/>
</dbReference>
<dbReference type="Proteomes" id="UP001159363">
    <property type="component" value="Chromosome 3"/>
</dbReference>
<name>A0ABQ9I240_9NEOP</name>
<gene>
    <name evidence="2" type="ORF">PR048_009585</name>
</gene>
<accession>A0ABQ9I240</accession>
<evidence type="ECO:0000256" key="1">
    <source>
        <dbReference type="SAM" id="MobiDB-lite"/>
    </source>
</evidence>
<evidence type="ECO:0000313" key="3">
    <source>
        <dbReference type="Proteomes" id="UP001159363"/>
    </source>
</evidence>
<protein>
    <submittedName>
        <fullName evidence="2">Uncharacterized protein</fullName>
    </submittedName>
</protein>